<dbReference type="AlphaFoldDB" id="A0A098BKS0"/>
<evidence type="ECO:0000313" key="1">
    <source>
        <dbReference type="EMBL" id="CDZ88820.1"/>
    </source>
</evidence>
<dbReference type="Pfam" id="PF14012">
    <property type="entry name" value="DUF4229"/>
    <property type="match status" value="1"/>
</dbReference>
<dbReference type="OrthoDB" id="4775104at2"/>
<accession>A0A098BKS0</accession>
<dbReference type="EMBL" id="CCSD01000055">
    <property type="protein sequence ID" value="CDZ88820.1"/>
    <property type="molecule type" value="Genomic_DNA"/>
</dbReference>
<name>A0A098BKS0_9NOCA</name>
<dbReference type="eggNOG" id="ENOG50348SE">
    <property type="taxonomic scope" value="Bacteria"/>
</dbReference>
<reference evidence="1 2" key="1">
    <citation type="journal article" date="2014" name="Genome Announc.">
        <title>Draft Genome Sequence of Propane- and Butane-Oxidizing Actinobacterium Rhodococcus ruber IEGM 231.</title>
        <authorList>
            <person name="Ivshina I.B."/>
            <person name="Kuyukina M.S."/>
            <person name="Krivoruchko A.V."/>
            <person name="Barbe V."/>
            <person name="Fischer C."/>
        </authorList>
    </citation>
    <scope>NUCLEOTIDE SEQUENCE [LARGE SCALE GENOMIC DNA]</scope>
</reference>
<organism evidence="1 2">
    <name type="scientific">Rhodococcus ruber</name>
    <dbReference type="NCBI Taxonomy" id="1830"/>
    <lineage>
        <taxon>Bacteria</taxon>
        <taxon>Bacillati</taxon>
        <taxon>Actinomycetota</taxon>
        <taxon>Actinomycetes</taxon>
        <taxon>Mycobacteriales</taxon>
        <taxon>Nocardiaceae</taxon>
        <taxon>Rhodococcus</taxon>
    </lineage>
</organism>
<sequence length="116" mass="12508">MSEASQNRPDQPGNPGRPGNAGTDRGTLARDVALYSLARLGLVLVLAVVILYLPRLFGVEIPLLVAALFAVLIALPLSLVVFAPLRRRVNAGIASVDARRRADRADLQSRLRGEDR</sequence>
<dbReference type="Proteomes" id="UP000042997">
    <property type="component" value="Unassembled WGS sequence"/>
</dbReference>
<protein>
    <submittedName>
        <fullName evidence="1">Uncharacterized protein</fullName>
    </submittedName>
</protein>
<gene>
    <name evidence="1" type="ORF">RHRU231_440014</name>
</gene>
<dbReference type="InterPro" id="IPR025323">
    <property type="entry name" value="DUF4229"/>
</dbReference>
<proteinExistence type="predicted"/>
<dbReference type="KEGG" id="rrz:CS378_08640"/>
<evidence type="ECO:0000313" key="2">
    <source>
        <dbReference type="Proteomes" id="UP000042997"/>
    </source>
</evidence>